<evidence type="ECO:0000313" key="2">
    <source>
        <dbReference type="Proteomes" id="UP001061361"/>
    </source>
</evidence>
<gene>
    <name evidence="1" type="ORF">JCM14722_16550</name>
</gene>
<name>A0ABM8ARQ8_9BACT</name>
<accession>A0ABM8ARQ8</accession>
<protein>
    <submittedName>
        <fullName evidence="1">Uncharacterized protein</fullName>
    </submittedName>
</protein>
<dbReference type="EMBL" id="AP026708">
    <property type="protein sequence ID" value="BDQ34113.1"/>
    <property type="molecule type" value="Genomic_DNA"/>
</dbReference>
<keyword evidence="2" id="KW-1185">Reference proteome</keyword>
<proteinExistence type="predicted"/>
<evidence type="ECO:0000313" key="1">
    <source>
        <dbReference type="EMBL" id="BDQ34113.1"/>
    </source>
</evidence>
<reference evidence="1" key="1">
    <citation type="submission" date="2022-08" db="EMBL/GenBank/DDBJ databases">
        <title>Genome Sequence of the sulphate-reducing bacterium, Pseudodesulfovibrio portus JCM14722.</title>
        <authorList>
            <person name="Kondo R."/>
            <person name="Kataoka T."/>
        </authorList>
    </citation>
    <scope>NUCLEOTIDE SEQUENCE</scope>
    <source>
        <strain evidence="1">JCM 14722</strain>
    </source>
</reference>
<sequence>MGSVVALNEFKRALGKRARRPSVPERPSIRGSEIWGRDYTDVEAMVFGLLKVRDIAAHHAGRKDAEFDQLCLNALDAAYRVEDHGLPNLKEAVKPLKEALLDMLTEDNKRDISWALVLCDLIEKSPAR</sequence>
<dbReference type="Proteomes" id="UP001061361">
    <property type="component" value="Chromosome"/>
</dbReference>
<organism evidence="1 2">
    <name type="scientific">Pseudodesulfovibrio portus</name>
    <dbReference type="NCBI Taxonomy" id="231439"/>
    <lineage>
        <taxon>Bacteria</taxon>
        <taxon>Pseudomonadati</taxon>
        <taxon>Thermodesulfobacteriota</taxon>
        <taxon>Desulfovibrionia</taxon>
        <taxon>Desulfovibrionales</taxon>
        <taxon>Desulfovibrionaceae</taxon>
    </lineage>
</organism>
<dbReference type="RefSeq" id="WP_264981006.1">
    <property type="nucleotide sequence ID" value="NZ_AP026708.1"/>
</dbReference>